<dbReference type="EMBL" id="JABANO010016644">
    <property type="protein sequence ID" value="KAF4734823.1"/>
    <property type="molecule type" value="Genomic_DNA"/>
</dbReference>
<organism evidence="2 5">
    <name type="scientific">Perkinsus olseni</name>
    <name type="common">Perkinsus atlanticus</name>
    <dbReference type="NCBI Taxonomy" id="32597"/>
    <lineage>
        <taxon>Eukaryota</taxon>
        <taxon>Sar</taxon>
        <taxon>Alveolata</taxon>
        <taxon>Perkinsozoa</taxon>
        <taxon>Perkinsea</taxon>
        <taxon>Perkinsida</taxon>
        <taxon>Perkinsidae</taxon>
        <taxon>Perkinsus</taxon>
    </lineage>
</organism>
<evidence type="ECO:0000313" key="2">
    <source>
        <dbReference type="EMBL" id="KAF4680000.1"/>
    </source>
</evidence>
<dbReference type="EMBL" id="JABANM010037872">
    <property type="protein sequence ID" value="KAF4680000.1"/>
    <property type="molecule type" value="Genomic_DNA"/>
</dbReference>
<evidence type="ECO:0000313" key="5">
    <source>
        <dbReference type="Proteomes" id="UP000574390"/>
    </source>
</evidence>
<keyword evidence="1" id="KW-0472">Membrane</keyword>
<feature type="transmembrane region" description="Helical" evidence="1">
    <location>
        <begin position="6"/>
        <end position="24"/>
    </location>
</feature>
<sequence>MIPTRTVRLIYIVAAMLPSAFLGLRSDKSPTQRSESLGNITEAASRLEHPSESPFSSAQAVVEKDAFNVWFEELVYIHGIQRTEDREADLKKLGRMLKNVQRTKPHIRTVMAHVSWHFEPDLAEFYEKAGFDCGNCDEGYSCCTYNIPEVHDENSSP</sequence>
<protein>
    <submittedName>
        <fullName evidence="2">Uncharacterized protein</fullName>
    </submittedName>
</protein>
<dbReference type="Proteomes" id="UP000574390">
    <property type="component" value="Unassembled WGS sequence"/>
</dbReference>
<comment type="caution">
    <text evidence="2">The sequence shown here is derived from an EMBL/GenBank/DDBJ whole genome shotgun (WGS) entry which is preliminary data.</text>
</comment>
<gene>
    <name evidence="2" type="ORF">FOZ62_007713</name>
    <name evidence="3" type="ORF">FOZ63_020798</name>
</gene>
<evidence type="ECO:0000313" key="3">
    <source>
        <dbReference type="EMBL" id="KAF4734823.1"/>
    </source>
</evidence>
<keyword evidence="4" id="KW-1185">Reference proteome</keyword>
<evidence type="ECO:0000256" key="1">
    <source>
        <dbReference type="SAM" id="Phobius"/>
    </source>
</evidence>
<dbReference type="AlphaFoldDB" id="A0A7J6N926"/>
<name>A0A7J6N926_PEROL</name>
<evidence type="ECO:0000313" key="4">
    <source>
        <dbReference type="Proteomes" id="UP000553632"/>
    </source>
</evidence>
<keyword evidence="1" id="KW-0812">Transmembrane</keyword>
<proteinExistence type="predicted"/>
<keyword evidence="1" id="KW-1133">Transmembrane helix</keyword>
<reference evidence="4 5" key="1">
    <citation type="submission" date="2020-04" db="EMBL/GenBank/DDBJ databases">
        <title>Perkinsus olseni comparative genomics.</title>
        <authorList>
            <person name="Bogema D.R."/>
        </authorList>
    </citation>
    <scope>NUCLEOTIDE SEQUENCE [LARGE SCALE GENOMIC DNA]</scope>
    <source>
        <strain evidence="2">ATCC PRA-205</strain>
        <strain evidence="3 4">ATCC PRA-207</strain>
    </source>
</reference>
<accession>A0A7J6N926</accession>
<dbReference type="Proteomes" id="UP000553632">
    <property type="component" value="Unassembled WGS sequence"/>
</dbReference>